<proteinExistence type="predicted"/>
<name>A0A5C6FIZ1_9BACT</name>
<keyword evidence="2" id="KW-1185">Reference proteome</keyword>
<dbReference type="RefSeq" id="WP_146453598.1">
    <property type="nucleotide sequence ID" value="NZ_SJPW01000001.1"/>
</dbReference>
<dbReference type="OrthoDB" id="240746at2"/>
<comment type="caution">
    <text evidence="1">The sequence shown here is derived from an EMBL/GenBank/DDBJ whole genome shotgun (WGS) entry which is preliminary data.</text>
</comment>
<gene>
    <name evidence="1" type="ORF">Poly51_03310</name>
</gene>
<dbReference type="SUPFAM" id="SSF52540">
    <property type="entry name" value="P-loop containing nucleoside triphosphate hydrolases"/>
    <property type="match status" value="1"/>
</dbReference>
<dbReference type="Proteomes" id="UP000318288">
    <property type="component" value="Unassembled WGS sequence"/>
</dbReference>
<dbReference type="AlphaFoldDB" id="A0A5C6FIZ1"/>
<sequence>MTDSTITATPWFVTDSNDLLIGPMTEFELREGLIVSRWGNGARVATSQSGPWTSSDDVRRQFLNLIQNGWYVQSVNGDEKGGPFTTEKMRRLAASNSLSSVVVRSGRNGTFRSADAFESWDMPRPTIVPPESAGQPIQAKCRCPHCWKMFPPDEVRWIAAHTSLRGDSVMGAEAMRRFVASAFTAEGDAIDAAGDSCSQLACPQCHLEIPRAIIELQPTFISVVGAPGSGKSYFLASAVERICHRLAEHDMMFRDAQVDLNTVLSGYRRLLFWSDQPDSPVALPKTEPQGNLYQSVHLSGRDVWFPKPFTFRWLPAMDHPAYAERASMGRVVCLYDNAGEHFLPGSNRTGSFATDHLRRSNALLFLFDPTQHAPLRPKLKEVSDDPQLSASGRNYSQAEVLDEVLERVRRRRGVAGVDRISFPLIVAVTKADVWVQSLEGHPLPDDLGIVDINGRPGIDLHAFQMVSDRVRAWLKSSCPEMIHAAESQAEKVFYVPTSSQGISPEWDTASNLLKVRPSTIAPRWADAPLLLAMHYAAPKLLPARKA</sequence>
<evidence type="ECO:0000313" key="2">
    <source>
        <dbReference type="Proteomes" id="UP000318288"/>
    </source>
</evidence>
<dbReference type="InterPro" id="IPR027417">
    <property type="entry name" value="P-loop_NTPase"/>
</dbReference>
<organism evidence="1 2">
    <name type="scientific">Rubripirellula tenax</name>
    <dbReference type="NCBI Taxonomy" id="2528015"/>
    <lineage>
        <taxon>Bacteria</taxon>
        <taxon>Pseudomonadati</taxon>
        <taxon>Planctomycetota</taxon>
        <taxon>Planctomycetia</taxon>
        <taxon>Pirellulales</taxon>
        <taxon>Pirellulaceae</taxon>
        <taxon>Rubripirellula</taxon>
    </lineage>
</organism>
<reference evidence="1 2" key="1">
    <citation type="submission" date="2019-02" db="EMBL/GenBank/DDBJ databases">
        <title>Deep-cultivation of Planctomycetes and their phenomic and genomic characterization uncovers novel biology.</title>
        <authorList>
            <person name="Wiegand S."/>
            <person name="Jogler M."/>
            <person name="Boedeker C."/>
            <person name="Pinto D."/>
            <person name="Vollmers J."/>
            <person name="Rivas-Marin E."/>
            <person name="Kohn T."/>
            <person name="Peeters S.H."/>
            <person name="Heuer A."/>
            <person name="Rast P."/>
            <person name="Oberbeckmann S."/>
            <person name="Bunk B."/>
            <person name="Jeske O."/>
            <person name="Meyerdierks A."/>
            <person name="Storesund J.E."/>
            <person name="Kallscheuer N."/>
            <person name="Luecker S."/>
            <person name="Lage O.M."/>
            <person name="Pohl T."/>
            <person name="Merkel B.J."/>
            <person name="Hornburger P."/>
            <person name="Mueller R.-W."/>
            <person name="Bruemmer F."/>
            <person name="Labrenz M."/>
            <person name="Spormann A.M."/>
            <person name="Op Den Camp H."/>
            <person name="Overmann J."/>
            <person name="Amann R."/>
            <person name="Jetten M.S.M."/>
            <person name="Mascher T."/>
            <person name="Medema M.H."/>
            <person name="Devos D.P."/>
            <person name="Kaster A.-K."/>
            <person name="Ovreas L."/>
            <person name="Rohde M."/>
            <person name="Galperin M.Y."/>
            <person name="Jogler C."/>
        </authorList>
    </citation>
    <scope>NUCLEOTIDE SEQUENCE [LARGE SCALE GENOMIC DNA]</scope>
    <source>
        <strain evidence="1 2">Poly51</strain>
    </source>
</reference>
<dbReference type="EMBL" id="SJPW01000001">
    <property type="protein sequence ID" value="TWU60057.1"/>
    <property type="molecule type" value="Genomic_DNA"/>
</dbReference>
<protein>
    <submittedName>
        <fullName evidence="1">Uncharacterized protein</fullName>
    </submittedName>
</protein>
<evidence type="ECO:0000313" key="1">
    <source>
        <dbReference type="EMBL" id="TWU60057.1"/>
    </source>
</evidence>
<accession>A0A5C6FIZ1</accession>